<proteinExistence type="inferred from homology"/>
<evidence type="ECO:0000313" key="9">
    <source>
        <dbReference type="Proteomes" id="UP000038040"/>
    </source>
</evidence>
<dbReference type="InterPro" id="IPR001300">
    <property type="entry name" value="Peptidase_C2_calpain_cat"/>
</dbReference>
<dbReference type="EMBL" id="UYYG01001173">
    <property type="protein sequence ID" value="VDN58886.1"/>
    <property type="molecule type" value="Genomic_DNA"/>
</dbReference>
<dbReference type="PROSITE" id="PS50203">
    <property type="entry name" value="CALPAIN_CAT"/>
    <property type="match status" value="1"/>
</dbReference>
<dbReference type="WBParaSite" id="DME_0000506001-mRNA-1">
    <property type="protein sequence ID" value="DME_0000506001-mRNA-1"/>
    <property type="gene ID" value="DME_0000506001"/>
</dbReference>
<feature type="domain" description="Calpain catalytic" evidence="7">
    <location>
        <begin position="10"/>
        <end position="68"/>
    </location>
</feature>
<comment type="caution">
    <text evidence="5">Lacks conserved residue(s) required for the propagation of feature annotation.</text>
</comment>
<keyword evidence="3" id="KW-0378">Hydrolase</keyword>
<sequence>MRKFLVIFLQLWVSLIEKAVAKLCGNYEKLSGGDTARGMELLTGLICKATKIKKIEHQKLWNQLKYLK</sequence>
<dbReference type="AlphaFoldDB" id="A0A0N4UCQ6"/>
<keyword evidence="4" id="KW-0788">Thiol protease</keyword>
<keyword evidence="10" id="KW-1185">Reference proteome</keyword>
<dbReference type="STRING" id="318479.A0A0N4UCQ6"/>
<evidence type="ECO:0000313" key="8">
    <source>
        <dbReference type="EMBL" id="VDN58886.1"/>
    </source>
</evidence>
<dbReference type="InterPro" id="IPR022684">
    <property type="entry name" value="Calpain_cysteine_protease"/>
</dbReference>
<organism evidence="9 11">
    <name type="scientific">Dracunculus medinensis</name>
    <name type="common">Guinea worm</name>
    <dbReference type="NCBI Taxonomy" id="318479"/>
    <lineage>
        <taxon>Eukaryota</taxon>
        <taxon>Metazoa</taxon>
        <taxon>Ecdysozoa</taxon>
        <taxon>Nematoda</taxon>
        <taxon>Chromadorea</taxon>
        <taxon>Rhabditida</taxon>
        <taxon>Spirurina</taxon>
        <taxon>Dracunculoidea</taxon>
        <taxon>Dracunculidae</taxon>
        <taxon>Dracunculus</taxon>
    </lineage>
</organism>
<reference evidence="11" key="1">
    <citation type="submission" date="2017-02" db="UniProtKB">
        <authorList>
            <consortium name="WormBaseParasite"/>
        </authorList>
    </citation>
    <scope>IDENTIFICATION</scope>
</reference>
<dbReference type="InterPro" id="IPR038765">
    <property type="entry name" value="Papain-like_cys_pep_sf"/>
</dbReference>
<feature type="chain" id="PRO_5033229893" evidence="6">
    <location>
        <begin position="22"/>
        <end position="68"/>
    </location>
</feature>
<evidence type="ECO:0000256" key="2">
    <source>
        <dbReference type="ARBA" id="ARBA00022670"/>
    </source>
</evidence>
<dbReference type="Proteomes" id="UP000274756">
    <property type="component" value="Unassembled WGS sequence"/>
</dbReference>
<evidence type="ECO:0000256" key="1">
    <source>
        <dbReference type="ARBA" id="ARBA00007623"/>
    </source>
</evidence>
<dbReference type="GO" id="GO:0006508">
    <property type="term" value="P:proteolysis"/>
    <property type="evidence" value="ECO:0007669"/>
    <property type="project" value="UniProtKB-KW"/>
</dbReference>
<comment type="similarity">
    <text evidence="1">Belongs to the peptidase C2 family.</text>
</comment>
<evidence type="ECO:0000256" key="5">
    <source>
        <dbReference type="PROSITE-ProRule" id="PRU00239"/>
    </source>
</evidence>
<dbReference type="PANTHER" id="PTHR10183">
    <property type="entry name" value="CALPAIN"/>
    <property type="match status" value="1"/>
</dbReference>
<keyword evidence="6" id="KW-0732">Signal</keyword>
<dbReference type="Pfam" id="PF00648">
    <property type="entry name" value="Peptidase_C2"/>
    <property type="match status" value="1"/>
</dbReference>
<accession>A0A0N4UCQ6</accession>
<gene>
    <name evidence="8" type="ORF">DME_LOCUS8859</name>
</gene>
<evidence type="ECO:0000256" key="4">
    <source>
        <dbReference type="ARBA" id="ARBA00022807"/>
    </source>
</evidence>
<evidence type="ECO:0000256" key="6">
    <source>
        <dbReference type="SAM" id="SignalP"/>
    </source>
</evidence>
<feature type="signal peptide" evidence="6">
    <location>
        <begin position="1"/>
        <end position="21"/>
    </location>
</feature>
<dbReference type="OrthoDB" id="424753at2759"/>
<dbReference type="GO" id="GO:0004198">
    <property type="term" value="F:calcium-dependent cysteine-type endopeptidase activity"/>
    <property type="evidence" value="ECO:0007669"/>
    <property type="project" value="InterPro"/>
</dbReference>
<evidence type="ECO:0000256" key="3">
    <source>
        <dbReference type="ARBA" id="ARBA00022801"/>
    </source>
</evidence>
<evidence type="ECO:0000313" key="10">
    <source>
        <dbReference type="Proteomes" id="UP000274756"/>
    </source>
</evidence>
<reference evidence="8 10" key="2">
    <citation type="submission" date="2018-11" db="EMBL/GenBank/DDBJ databases">
        <authorList>
            <consortium name="Pathogen Informatics"/>
        </authorList>
    </citation>
    <scope>NUCLEOTIDE SEQUENCE [LARGE SCALE GENOMIC DNA]</scope>
</reference>
<dbReference type="SUPFAM" id="SSF54001">
    <property type="entry name" value="Cysteine proteinases"/>
    <property type="match status" value="1"/>
</dbReference>
<name>A0A0N4UCQ6_DRAME</name>
<dbReference type="PANTHER" id="PTHR10183:SF379">
    <property type="entry name" value="CALPAIN-5"/>
    <property type="match status" value="1"/>
</dbReference>
<keyword evidence="2" id="KW-0645">Protease</keyword>
<dbReference type="Proteomes" id="UP000038040">
    <property type="component" value="Unplaced"/>
</dbReference>
<protein>
    <submittedName>
        <fullName evidence="11">Calpain catalytic domain-containing protein</fullName>
    </submittedName>
</protein>
<dbReference type="GO" id="GO:0005737">
    <property type="term" value="C:cytoplasm"/>
    <property type="evidence" value="ECO:0007669"/>
    <property type="project" value="TreeGrafter"/>
</dbReference>
<evidence type="ECO:0000259" key="7">
    <source>
        <dbReference type="PROSITE" id="PS50203"/>
    </source>
</evidence>
<evidence type="ECO:0000313" key="11">
    <source>
        <dbReference type="WBParaSite" id="DME_0000506001-mRNA-1"/>
    </source>
</evidence>